<organism evidence="3 4">
    <name type="scientific">Sporichthya brevicatena</name>
    <dbReference type="NCBI Taxonomy" id="171442"/>
    <lineage>
        <taxon>Bacteria</taxon>
        <taxon>Bacillati</taxon>
        <taxon>Actinomycetota</taxon>
        <taxon>Actinomycetes</taxon>
        <taxon>Sporichthyales</taxon>
        <taxon>Sporichthyaceae</taxon>
        <taxon>Sporichthya</taxon>
    </lineage>
</organism>
<sequence>MGDSFGDIYGFAHPHAEGRAMSILEFAATDLATPEVIANPYPAYAALRPYSPVPGYVDYPPGTVPGVDEPVVAWALLTHEQVRDAARDHQTFSSRDPLQEASDAPTLMLVNTDQPLHSAHRKVVNTVFTRSRVEAMRPWLVERVGQLVADLPAGREIDAVHELCAHVPAVVMCKFFGAPDSDAPKYERWANAFMLSADLTGEERNASNLELGGYFVALCQARAEALAAGEKPGDGLIDALLLAEADGEKLTFEEIVRFCITLVVAGSETSMYFGANVIDALLDHPEAAARVRADRSLIKAFLDETLRLTGPPQRLFRIATRDVQVGDAQIKAGDWVALFFAAANHDPEVFPDPERFDLDRPNANKHMTYGLGIHYCLGAPLATLEVEVMVGALFDRFERMERGPSEPVPQTATLLQHSRTRIPVVLHEKSTAMTAPTSTESVNVRTTRTMYAAVPAGDVETVMANIHPDIETYYYGTDDVPYAGTYHGAAGFGEFLQRVGTSVEVLAMDPQLIIEQGDHLAVFGHLKFRTLKGTEFESDFAHIIELRDGKWFVFRDFANSALVARVFASEK</sequence>
<dbReference type="InterPro" id="IPR036396">
    <property type="entry name" value="Cyt_P450_sf"/>
</dbReference>
<dbReference type="InterPro" id="IPR002397">
    <property type="entry name" value="Cyt_P450_B"/>
</dbReference>
<dbReference type="Proteomes" id="UP001500957">
    <property type="component" value="Unassembled WGS sequence"/>
</dbReference>
<protein>
    <recommendedName>
        <fullName evidence="2">SnoaL-like domain-containing protein</fullName>
    </recommendedName>
</protein>
<dbReference type="PANTHER" id="PTHR46696">
    <property type="entry name" value="P450, PUTATIVE (EUROFUNG)-RELATED"/>
    <property type="match status" value="1"/>
</dbReference>
<comment type="caution">
    <text evidence="3">The sequence shown here is derived from an EMBL/GenBank/DDBJ whole genome shotgun (WGS) entry which is preliminary data.</text>
</comment>
<dbReference type="SUPFAM" id="SSF54427">
    <property type="entry name" value="NTF2-like"/>
    <property type="match status" value="1"/>
</dbReference>
<evidence type="ECO:0000313" key="4">
    <source>
        <dbReference type="Proteomes" id="UP001500957"/>
    </source>
</evidence>
<dbReference type="InterPro" id="IPR032710">
    <property type="entry name" value="NTF2-like_dom_sf"/>
</dbReference>
<dbReference type="InterPro" id="IPR037401">
    <property type="entry name" value="SnoaL-like"/>
</dbReference>
<keyword evidence="4" id="KW-1185">Reference proteome</keyword>
<dbReference type="EMBL" id="BAAAHE010000016">
    <property type="protein sequence ID" value="GAA0618897.1"/>
    <property type="molecule type" value="Genomic_DNA"/>
</dbReference>
<dbReference type="Pfam" id="PF00067">
    <property type="entry name" value="p450"/>
    <property type="match status" value="1"/>
</dbReference>
<proteinExistence type="inferred from homology"/>
<evidence type="ECO:0000313" key="3">
    <source>
        <dbReference type="EMBL" id="GAA0618897.1"/>
    </source>
</evidence>
<dbReference type="SUPFAM" id="SSF48264">
    <property type="entry name" value="Cytochrome P450"/>
    <property type="match status" value="1"/>
</dbReference>
<reference evidence="3 4" key="1">
    <citation type="journal article" date="2019" name="Int. J. Syst. Evol. Microbiol.">
        <title>The Global Catalogue of Microorganisms (GCM) 10K type strain sequencing project: providing services to taxonomists for standard genome sequencing and annotation.</title>
        <authorList>
            <consortium name="The Broad Institute Genomics Platform"/>
            <consortium name="The Broad Institute Genome Sequencing Center for Infectious Disease"/>
            <person name="Wu L."/>
            <person name="Ma J."/>
        </authorList>
    </citation>
    <scope>NUCLEOTIDE SEQUENCE [LARGE SCALE GENOMIC DNA]</scope>
    <source>
        <strain evidence="3 4">JCM 10671</strain>
    </source>
</reference>
<dbReference type="PANTHER" id="PTHR46696:SF4">
    <property type="entry name" value="BIOTIN BIOSYNTHESIS CYTOCHROME P450"/>
    <property type="match status" value="1"/>
</dbReference>
<accession>A0ABN1GT93</accession>
<dbReference type="Gene3D" id="3.10.450.50">
    <property type="match status" value="1"/>
</dbReference>
<evidence type="ECO:0000259" key="2">
    <source>
        <dbReference type="Pfam" id="PF12680"/>
    </source>
</evidence>
<name>A0ABN1GT93_9ACTN</name>
<dbReference type="Gene3D" id="1.10.630.10">
    <property type="entry name" value="Cytochrome P450"/>
    <property type="match status" value="1"/>
</dbReference>
<gene>
    <name evidence="3" type="ORF">GCM10009547_21590</name>
</gene>
<evidence type="ECO:0000256" key="1">
    <source>
        <dbReference type="ARBA" id="ARBA00010617"/>
    </source>
</evidence>
<dbReference type="PRINTS" id="PR00359">
    <property type="entry name" value="BP450"/>
</dbReference>
<comment type="similarity">
    <text evidence="1">Belongs to the cytochrome P450 family.</text>
</comment>
<dbReference type="InterPro" id="IPR001128">
    <property type="entry name" value="Cyt_P450"/>
</dbReference>
<dbReference type="Pfam" id="PF12680">
    <property type="entry name" value="SnoaL_2"/>
    <property type="match status" value="1"/>
</dbReference>
<feature type="domain" description="SnoaL-like" evidence="2">
    <location>
        <begin position="448"/>
        <end position="552"/>
    </location>
</feature>